<dbReference type="EMBL" id="JAQQWP010000006">
    <property type="protein sequence ID" value="KAK8114079.1"/>
    <property type="molecule type" value="Genomic_DNA"/>
</dbReference>
<comment type="caution">
    <text evidence="1">The sequence shown here is derived from an EMBL/GenBank/DDBJ whole genome shotgun (WGS) entry which is preliminary data.</text>
</comment>
<accession>A0AAW0QRY7</accession>
<keyword evidence="2" id="KW-1185">Reference proteome</keyword>
<sequence length="70" mass="7599">MYGAQHGQFQPDAACRLLNWAAENTPPNRKEGVLPTPKVERQVLFAALSLAGTLHTLHAPRRGLAIDNPA</sequence>
<protein>
    <submittedName>
        <fullName evidence="1">Uncharacterized protein</fullName>
    </submittedName>
</protein>
<evidence type="ECO:0000313" key="2">
    <source>
        <dbReference type="Proteomes" id="UP001392437"/>
    </source>
</evidence>
<dbReference type="AlphaFoldDB" id="A0AAW0QRY7"/>
<organism evidence="1 2">
    <name type="scientific">Apiospora kogelbergensis</name>
    <dbReference type="NCBI Taxonomy" id="1337665"/>
    <lineage>
        <taxon>Eukaryota</taxon>
        <taxon>Fungi</taxon>
        <taxon>Dikarya</taxon>
        <taxon>Ascomycota</taxon>
        <taxon>Pezizomycotina</taxon>
        <taxon>Sordariomycetes</taxon>
        <taxon>Xylariomycetidae</taxon>
        <taxon>Amphisphaeriales</taxon>
        <taxon>Apiosporaceae</taxon>
        <taxon>Apiospora</taxon>
    </lineage>
</organism>
<gene>
    <name evidence="1" type="ORF">PG999_006148</name>
</gene>
<evidence type="ECO:0000313" key="1">
    <source>
        <dbReference type="EMBL" id="KAK8114079.1"/>
    </source>
</evidence>
<proteinExistence type="predicted"/>
<reference evidence="1 2" key="1">
    <citation type="submission" date="2023-01" db="EMBL/GenBank/DDBJ databases">
        <title>Analysis of 21 Apiospora genomes using comparative genomics revels a genus with tremendous synthesis potential of carbohydrate active enzymes and secondary metabolites.</title>
        <authorList>
            <person name="Sorensen T."/>
        </authorList>
    </citation>
    <scope>NUCLEOTIDE SEQUENCE [LARGE SCALE GENOMIC DNA]</scope>
    <source>
        <strain evidence="1 2">CBS 117206</strain>
    </source>
</reference>
<dbReference type="Proteomes" id="UP001392437">
    <property type="component" value="Unassembled WGS sequence"/>
</dbReference>
<name>A0AAW0QRY7_9PEZI</name>